<evidence type="ECO:0000313" key="2">
    <source>
        <dbReference type="EMBL" id="SFT77467.1"/>
    </source>
</evidence>
<accession>A0A1I7ARD0</accession>
<dbReference type="Proteomes" id="UP000183371">
    <property type="component" value="Unassembled WGS sequence"/>
</dbReference>
<organism evidence="2 3">
    <name type="scientific">Pseudovibrio denitrificans</name>
    <dbReference type="NCBI Taxonomy" id="258256"/>
    <lineage>
        <taxon>Bacteria</taxon>
        <taxon>Pseudomonadati</taxon>
        <taxon>Pseudomonadota</taxon>
        <taxon>Alphaproteobacteria</taxon>
        <taxon>Hyphomicrobiales</taxon>
        <taxon>Stappiaceae</taxon>
        <taxon>Pseudovibrio</taxon>
    </lineage>
</organism>
<proteinExistence type="predicted"/>
<protein>
    <submittedName>
        <fullName evidence="2">Acetyltransferase (GNAT) domain-containing protein</fullName>
    </submittedName>
</protein>
<name>A0A1I7ARD0_9HYPH</name>
<dbReference type="GO" id="GO:0016747">
    <property type="term" value="F:acyltransferase activity, transferring groups other than amino-acyl groups"/>
    <property type="evidence" value="ECO:0007669"/>
    <property type="project" value="InterPro"/>
</dbReference>
<evidence type="ECO:0000313" key="3">
    <source>
        <dbReference type="Proteomes" id="UP000183371"/>
    </source>
</evidence>
<dbReference type="Pfam" id="PF13302">
    <property type="entry name" value="Acetyltransf_3"/>
    <property type="match status" value="1"/>
</dbReference>
<keyword evidence="3" id="KW-1185">Reference proteome</keyword>
<dbReference type="PANTHER" id="PTHR43792:SF1">
    <property type="entry name" value="N-ACETYLTRANSFERASE DOMAIN-CONTAINING PROTEIN"/>
    <property type="match status" value="1"/>
</dbReference>
<reference evidence="3" key="1">
    <citation type="submission" date="2016-10" db="EMBL/GenBank/DDBJ databases">
        <authorList>
            <person name="Varghese N."/>
            <person name="Submissions S."/>
        </authorList>
    </citation>
    <scope>NUCLEOTIDE SEQUENCE [LARGE SCALE GENOMIC DNA]</scope>
    <source>
        <strain evidence="3">DSM 17465</strain>
    </source>
</reference>
<dbReference type="InterPro" id="IPR000182">
    <property type="entry name" value="GNAT_dom"/>
</dbReference>
<dbReference type="Gene3D" id="3.40.630.30">
    <property type="match status" value="1"/>
</dbReference>
<dbReference type="PANTHER" id="PTHR43792">
    <property type="entry name" value="GNAT FAMILY, PUTATIVE (AFU_ORTHOLOGUE AFUA_3G00765)-RELATED-RELATED"/>
    <property type="match status" value="1"/>
</dbReference>
<dbReference type="EMBL" id="FPBD01000003">
    <property type="protein sequence ID" value="SFT77467.1"/>
    <property type="molecule type" value="Genomic_DNA"/>
</dbReference>
<dbReference type="RefSeq" id="WP_083416814.1">
    <property type="nucleotide sequence ID" value="NZ_FPBD01000003.1"/>
</dbReference>
<gene>
    <name evidence="2" type="ORF">SAMN05444141_103300</name>
</gene>
<keyword evidence="2" id="KW-0808">Transferase</keyword>
<dbReference type="InterPro" id="IPR016181">
    <property type="entry name" value="Acyl_CoA_acyltransferase"/>
</dbReference>
<evidence type="ECO:0000259" key="1">
    <source>
        <dbReference type="Pfam" id="PF13302"/>
    </source>
</evidence>
<dbReference type="SUPFAM" id="SSF55729">
    <property type="entry name" value="Acyl-CoA N-acyltransferases (Nat)"/>
    <property type="match status" value="1"/>
</dbReference>
<sequence>MWAWVPTYPEPLPFDPCVEIGWRLIPDAWGRGVAQEAARIWLRFGFETLQLNEVVSFTSRINWRSEKVMQRLGMLRDASGDFDHPLIEDGHPLKPHVLYRLSKDQFREQAHG</sequence>
<feature type="domain" description="N-acetyltransferase" evidence="1">
    <location>
        <begin position="15"/>
        <end position="74"/>
    </location>
</feature>
<dbReference type="AlphaFoldDB" id="A0A1I7ARD0"/>
<dbReference type="InterPro" id="IPR051531">
    <property type="entry name" value="N-acetyltransferase"/>
</dbReference>